<reference evidence="1 2" key="1">
    <citation type="submission" date="2017-12" db="EMBL/GenBank/DDBJ databases">
        <title>Comparative genomics of Botrytis spp.</title>
        <authorList>
            <person name="Valero-Jimenez C.A."/>
            <person name="Tapia P."/>
            <person name="Veloso J."/>
            <person name="Silva-Moreno E."/>
            <person name="Staats M."/>
            <person name="Valdes J.H."/>
            <person name="Van Kan J.A.L."/>
        </authorList>
    </citation>
    <scope>NUCLEOTIDE SEQUENCE [LARGE SCALE GENOMIC DNA]</scope>
    <source>
        <strain evidence="1 2">MUCL11595</strain>
    </source>
</reference>
<evidence type="ECO:0000313" key="2">
    <source>
        <dbReference type="Proteomes" id="UP000297527"/>
    </source>
</evidence>
<comment type="caution">
    <text evidence="1">The sequence shown here is derived from an EMBL/GenBank/DDBJ whole genome shotgun (WGS) entry which is preliminary data.</text>
</comment>
<name>A0A4Z1HMU8_9HELO</name>
<dbReference type="OrthoDB" id="5059029at2759"/>
<proteinExistence type="predicted"/>
<protein>
    <submittedName>
        <fullName evidence="1">Uncharacterized protein</fullName>
    </submittedName>
</protein>
<organism evidence="1 2">
    <name type="scientific">Botryotinia convoluta</name>
    <dbReference type="NCBI Taxonomy" id="54673"/>
    <lineage>
        <taxon>Eukaryota</taxon>
        <taxon>Fungi</taxon>
        <taxon>Dikarya</taxon>
        <taxon>Ascomycota</taxon>
        <taxon>Pezizomycotina</taxon>
        <taxon>Leotiomycetes</taxon>
        <taxon>Helotiales</taxon>
        <taxon>Sclerotiniaceae</taxon>
        <taxon>Botryotinia</taxon>
    </lineage>
</organism>
<sequence length="80" mass="8652">MLEDPNGTSGIAVEKALNIPITTPILLAMSCMTSVYSLAIDGPSTINRQPMPDRWIRYDLTPVKIATTDVSLTDAVDLAF</sequence>
<accession>A0A4Z1HMU8</accession>
<evidence type="ECO:0000313" key="1">
    <source>
        <dbReference type="EMBL" id="TGO49971.1"/>
    </source>
</evidence>
<dbReference type="EMBL" id="PQXN01000195">
    <property type="protein sequence ID" value="TGO49971.1"/>
    <property type="molecule type" value="Genomic_DNA"/>
</dbReference>
<gene>
    <name evidence="1" type="ORF">BCON_0195g00290</name>
</gene>
<dbReference type="AlphaFoldDB" id="A0A4Z1HMU8"/>
<dbReference type="Proteomes" id="UP000297527">
    <property type="component" value="Unassembled WGS sequence"/>
</dbReference>
<keyword evidence="2" id="KW-1185">Reference proteome</keyword>